<keyword evidence="2" id="KW-0012">Acyltransferase</keyword>
<dbReference type="STRING" id="1763538.LPB68_03000"/>
<evidence type="ECO:0000256" key="2">
    <source>
        <dbReference type="ARBA" id="ARBA00023315"/>
    </source>
</evidence>
<sequence length="153" mass="17321">MTMNSSLSTPTLCIRNFKWDDLERLTALMRELNYPTTLAVMKERMEEMESSPLHCTLIAEVNDKVVGEISLRNVVSYANAEPSTQITSIVVDKDYHGQGIGKRLVRNAEEWSKSNGSKLLFLKSGNRVERAPARSFYKHIGFTNVGYLFSKSL</sequence>
<dbReference type="Proteomes" id="UP000077134">
    <property type="component" value="Unassembled WGS sequence"/>
</dbReference>
<dbReference type="InterPro" id="IPR000182">
    <property type="entry name" value="GNAT_dom"/>
</dbReference>
<dbReference type="EMBL" id="LSFN01000014">
    <property type="protein sequence ID" value="OAB74570.1"/>
    <property type="molecule type" value="Genomic_DNA"/>
</dbReference>
<comment type="caution">
    <text evidence="4">The sequence shown here is derived from an EMBL/GenBank/DDBJ whole genome shotgun (WGS) entry which is preliminary data.</text>
</comment>
<dbReference type="PANTHER" id="PTHR43877">
    <property type="entry name" value="AMINOALKYLPHOSPHONATE N-ACETYLTRANSFERASE-RELATED-RELATED"/>
    <property type="match status" value="1"/>
</dbReference>
<evidence type="ECO:0000313" key="5">
    <source>
        <dbReference type="Proteomes" id="UP000077134"/>
    </source>
</evidence>
<dbReference type="PROSITE" id="PS51186">
    <property type="entry name" value="GNAT"/>
    <property type="match status" value="1"/>
</dbReference>
<dbReference type="OrthoDB" id="9797826at2"/>
<dbReference type="InterPro" id="IPR050832">
    <property type="entry name" value="Bact_Acetyltransf"/>
</dbReference>
<dbReference type="CDD" id="cd04301">
    <property type="entry name" value="NAT_SF"/>
    <property type="match status" value="1"/>
</dbReference>
<name>A0A167DMU6_9BACL</name>
<dbReference type="InterPro" id="IPR016181">
    <property type="entry name" value="Acyl_CoA_acyltransferase"/>
</dbReference>
<dbReference type="Gene3D" id="3.40.630.30">
    <property type="match status" value="1"/>
</dbReference>
<gene>
    <name evidence="4" type="ORF">PNBC_10960</name>
</gene>
<organism evidence="4 5">
    <name type="scientific">Paenibacillus crassostreae</name>
    <dbReference type="NCBI Taxonomy" id="1763538"/>
    <lineage>
        <taxon>Bacteria</taxon>
        <taxon>Bacillati</taxon>
        <taxon>Bacillota</taxon>
        <taxon>Bacilli</taxon>
        <taxon>Bacillales</taxon>
        <taxon>Paenibacillaceae</taxon>
        <taxon>Paenibacillus</taxon>
    </lineage>
</organism>
<proteinExistence type="predicted"/>
<evidence type="ECO:0000259" key="3">
    <source>
        <dbReference type="PROSITE" id="PS51186"/>
    </source>
</evidence>
<accession>A0A167DMU6</accession>
<dbReference type="AlphaFoldDB" id="A0A167DMU6"/>
<dbReference type="Pfam" id="PF00583">
    <property type="entry name" value="Acetyltransf_1"/>
    <property type="match status" value="1"/>
</dbReference>
<keyword evidence="1 4" id="KW-0808">Transferase</keyword>
<evidence type="ECO:0000256" key="1">
    <source>
        <dbReference type="ARBA" id="ARBA00022679"/>
    </source>
</evidence>
<dbReference type="SUPFAM" id="SSF55729">
    <property type="entry name" value="Acyl-CoA N-acyltransferases (Nat)"/>
    <property type="match status" value="1"/>
</dbReference>
<dbReference type="KEGG" id="pcx:LPB68_03000"/>
<reference evidence="4 5" key="1">
    <citation type="submission" date="2016-02" db="EMBL/GenBank/DDBJ databases">
        <title>Paenibacillus sp. LPB0068, isolated from Crassostrea gigas.</title>
        <authorList>
            <person name="Shin S.-K."/>
            <person name="Yi H."/>
        </authorList>
    </citation>
    <scope>NUCLEOTIDE SEQUENCE [LARGE SCALE GENOMIC DNA]</scope>
    <source>
        <strain evidence="4 5">LPB0068</strain>
    </source>
</reference>
<evidence type="ECO:0000313" key="4">
    <source>
        <dbReference type="EMBL" id="OAB74570.1"/>
    </source>
</evidence>
<protein>
    <submittedName>
        <fullName evidence="4">Histone acetyltransferase</fullName>
    </submittedName>
</protein>
<keyword evidence="5" id="KW-1185">Reference proteome</keyword>
<dbReference type="GO" id="GO:0016747">
    <property type="term" value="F:acyltransferase activity, transferring groups other than amino-acyl groups"/>
    <property type="evidence" value="ECO:0007669"/>
    <property type="project" value="InterPro"/>
</dbReference>
<feature type="domain" description="N-acetyltransferase" evidence="3">
    <location>
        <begin position="12"/>
        <end position="153"/>
    </location>
</feature>